<dbReference type="InterPro" id="IPR001845">
    <property type="entry name" value="HTH_ArsR_DNA-bd_dom"/>
</dbReference>
<dbReference type="Proteomes" id="UP001207626">
    <property type="component" value="Unassembled WGS sequence"/>
</dbReference>
<dbReference type="RefSeq" id="WP_087431661.1">
    <property type="nucleotide sequence ID" value="NZ_JAMDLV010000034.1"/>
</dbReference>
<dbReference type="PRINTS" id="PR00778">
    <property type="entry name" value="HTHARSR"/>
</dbReference>
<dbReference type="InterPro" id="IPR011991">
    <property type="entry name" value="ArsR-like_HTH"/>
</dbReference>
<organism evidence="3 4">
    <name type="scientific">Paenibacillus apiarius</name>
    <dbReference type="NCBI Taxonomy" id="46240"/>
    <lineage>
        <taxon>Bacteria</taxon>
        <taxon>Bacillati</taxon>
        <taxon>Bacillota</taxon>
        <taxon>Bacilli</taxon>
        <taxon>Bacillales</taxon>
        <taxon>Paenibacillaceae</taxon>
        <taxon>Paenibacillus</taxon>
    </lineage>
</organism>
<proteinExistence type="predicted"/>
<reference evidence="3 4" key="1">
    <citation type="submission" date="2022-05" db="EMBL/GenBank/DDBJ databases">
        <title>Genome Sequencing of Bee-Associated Microbes.</title>
        <authorList>
            <person name="Dunlap C."/>
        </authorList>
    </citation>
    <scope>NUCLEOTIDE SEQUENCE [LARGE SCALE GENOMIC DNA]</scope>
    <source>
        <strain evidence="3 4">NRRL NRS-1438</strain>
    </source>
</reference>
<evidence type="ECO:0000313" key="3">
    <source>
        <dbReference type="EMBL" id="MCY9521945.1"/>
    </source>
</evidence>
<dbReference type="PROSITE" id="PS50987">
    <property type="entry name" value="HTH_ARSR_2"/>
    <property type="match status" value="1"/>
</dbReference>
<dbReference type="InterPro" id="IPR036388">
    <property type="entry name" value="WH-like_DNA-bd_sf"/>
</dbReference>
<gene>
    <name evidence="3" type="ORF">M5X09_20120</name>
</gene>
<evidence type="ECO:0000259" key="2">
    <source>
        <dbReference type="PROSITE" id="PS50987"/>
    </source>
</evidence>
<accession>A0ABT4DXH2</accession>
<keyword evidence="4" id="KW-1185">Reference proteome</keyword>
<protein>
    <submittedName>
        <fullName evidence="3">Winged helix-turn-helix domain-containing protein</fullName>
    </submittedName>
</protein>
<evidence type="ECO:0000313" key="4">
    <source>
        <dbReference type="Proteomes" id="UP001207626"/>
    </source>
</evidence>
<name>A0ABT4DXH2_9BACL</name>
<dbReference type="CDD" id="cd00090">
    <property type="entry name" value="HTH_ARSR"/>
    <property type="match status" value="1"/>
</dbReference>
<dbReference type="SUPFAM" id="SSF46785">
    <property type="entry name" value="Winged helix' DNA-binding domain"/>
    <property type="match status" value="1"/>
</dbReference>
<feature type="domain" description="HTH arsR-type" evidence="2">
    <location>
        <begin position="3"/>
        <end position="98"/>
    </location>
</feature>
<dbReference type="EMBL" id="JAMDLW010000029">
    <property type="protein sequence ID" value="MCY9521945.1"/>
    <property type="molecule type" value="Genomic_DNA"/>
</dbReference>
<comment type="caution">
    <text evidence="3">The sequence shown here is derived from an EMBL/GenBank/DDBJ whole genome shotgun (WGS) entry which is preliminary data.</text>
</comment>
<sequence length="232" mass="25862">MNVPVNVPVNVSVIASLLSDASRSAMLTHLLDGRFHPAGEMALAAGITPQTASFHLAKMMESGVVVAEKHGRHRYYRIQKSADAEVIEQLLSLTGPVQITSLRQSVHMEKLRQARMCYDHVAGELGVSIAESLTERGLLNKNGSEFVVTQTGEAFFNDFGLELTELRKKRRSFCRCCLDWTERKHHVAGALGQALAERMLQLNWLERDSSSRAVHITEVGRERISNLFHISL</sequence>
<evidence type="ECO:0000256" key="1">
    <source>
        <dbReference type="ARBA" id="ARBA00023125"/>
    </source>
</evidence>
<dbReference type="SMART" id="SM00418">
    <property type="entry name" value="HTH_ARSR"/>
    <property type="match status" value="1"/>
</dbReference>
<keyword evidence="1" id="KW-0238">DNA-binding</keyword>
<dbReference type="InterPro" id="IPR052543">
    <property type="entry name" value="HTH_Metal-responsive_Reg"/>
</dbReference>
<dbReference type="Gene3D" id="1.10.10.10">
    <property type="entry name" value="Winged helix-like DNA-binding domain superfamily/Winged helix DNA-binding domain"/>
    <property type="match status" value="1"/>
</dbReference>
<dbReference type="PANTHER" id="PTHR39168">
    <property type="entry name" value="TRANSCRIPTIONAL REGULATOR-RELATED"/>
    <property type="match status" value="1"/>
</dbReference>
<dbReference type="PANTHER" id="PTHR39168:SF1">
    <property type="entry name" value="TRANSCRIPTIONAL REGULATORY PROTEIN"/>
    <property type="match status" value="1"/>
</dbReference>
<dbReference type="InterPro" id="IPR036390">
    <property type="entry name" value="WH_DNA-bd_sf"/>
</dbReference>